<name>A0ABV8TUU3_9ACTN</name>
<sequence length="152" mass="16678">MRLERFTHSCVRLSHRESRIAIDPGTWAEPEALDGVTHVLLTHEHRDHCDVAALNRAIEDNPGLEVYTHPDLAERMRDAAVMPVGPGEHVELNGLAVHAVGGSHAETYERLPNCGNIGFLVETPQGLLYHPGDALHVPEGTVDRLLSPPPRS</sequence>
<dbReference type="PANTHER" id="PTHR43546">
    <property type="entry name" value="UPF0173 METAL-DEPENDENT HYDROLASE MJ1163-RELATED"/>
    <property type="match status" value="1"/>
</dbReference>
<accession>A0ABV8TUU3</accession>
<dbReference type="Pfam" id="PF13483">
    <property type="entry name" value="Lactamase_B_3"/>
    <property type="match status" value="1"/>
</dbReference>
<evidence type="ECO:0000313" key="2">
    <source>
        <dbReference type="Proteomes" id="UP001595823"/>
    </source>
</evidence>
<dbReference type="EMBL" id="JBHSDK010000005">
    <property type="protein sequence ID" value="MFC4334360.1"/>
    <property type="molecule type" value="Genomic_DNA"/>
</dbReference>
<comment type="caution">
    <text evidence="1">The sequence shown here is derived from an EMBL/GenBank/DDBJ whole genome shotgun (WGS) entry which is preliminary data.</text>
</comment>
<gene>
    <name evidence="1" type="ORF">ACFPET_04015</name>
</gene>
<proteinExistence type="predicted"/>
<dbReference type="InterPro" id="IPR036866">
    <property type="entry name" value="RibonucZ/Hydroxyglut_hydro"/>
</dbReference>
<dbReference type="RefSeq" id="WP_380618100.1">
    <property type="nucleotide sequence ID" value="NZ_JBHSDK010000005.1"/>
</dbReference>
<organism evidence="1 2">
    <name type="scientific">Salininema proteolyticum</name>
    <dbReference type="NCBI Taxonomy" id="1607685"/>
    <lineage>
        <taxon>Bacteria</taxon>
        <taxon>Bacillati</taxon>
        <taxon>Actinomycetota</taxon>
        <taxon>Actinomycetes</taxon>
        <taxon>Glycomycetales</taxon>
        <taxon>Glycomycetaceae</taxon>
        <taxon>Salininema</taxon>
    </lineage>
</organism>
<dbReference type="PANTHER" id="PTHR43546:SF3">
    <property type="entry name" value="UPF0173 METAL-DEPENDENT HYDROLASE MJ1163"/>
    <property type="match status" value="1"/>
</dbReference>
<dbReference type="InterPro" id="IPR050114">
    <property type="entry name" value="UPF0173_UPF0282_UlaG_hydrolase"/>
</dbReference>
<keyword evidence="2" id="KW-1185">Reference proteome</keyword>
<dbReference type="Proteomes" id="UP001595823">
    <property type="component" value="Unassembled WGS sequence"/>
</dbReference>
<protein>
    <submittedName>
        <fullName evidence="1">MBL fold metallo-hydrolase</fullName>
    </submittedName>
</protein>
<reference evidence="2" key="1">
    <citation type="journal article" date="2019" name="Int. J. Syst. Evol. Microbiol.">
        <title>The Global Catalogue of Microorganisms (GCM) 10K type strain sequencing project: providing services to taxonomists for standard genome sequencing and annotation.</title>
        <authorList>
            <consortium name="The Broad Institute Genomics Platform"/>
            <consortium name="The Broad Institute Genome Sequencing Center for Infectious Disease"/>
            <person name="Wu L."/>
            <person name="Ma J."/>
        </authorList>
    </citation>
    <scope>NUCLEOTIDE SEQUENCE [LARGE SCALE GENOMIC DNA]</scope>
    <source>
        <strain evidence="2">IBRC-M 10908</strain>
    </source>
</reference>
<dbReference type="SUPFAM" id="SSF56281">
    <property type="entry name" value="Metallo-hydrolase/oxidoreductase"/>
    <property type="match status" value="1"/>
</dbReference>
<dbReference type="Gene3D" id="3.60.15.10">
    <property type="entry name" value="Ribonuclease Z/Hydroxyacylglutathione hydrolase-like"/>
    <property type="match status" value="1"/>
</dbReference>
<evidence type="ECO:0000313" key="1">
    <source>
        <dbReference type="EMBL" id="MFC4334360.1"/>
    </source>
</evidence>